<sequence>MKKIMAIALISSFPMLLKAQEVTDYNSMKETIKQEILQELKQKDSLDKEKEKKSLLSWDKFSFSGYGAVNYYNYGTYDSDSQIRDKIDPERLNLYIGYRFNDWISMRSEVEFEHGGTGATMEYDVQEEAGEFEQEIEAGGEVKLEQMYLDFHLRPYLGVRVGRVKLHLNLAQTLDRPTAYFTTHKPNMENEILPLGWYENGLQLYGTFLKNFKYELSFTNGLDSSGFSSRNFVKGGHQLRFEMANADAWAYSGKIDYLFGKNKHTFIGAGFYYGNSNPNRSKKDITKNGYVTLFTAHLSYDEGPLRFNAALIWGTVQNSDLISAANRRLSSTLGVKRTNVGKEAMGVSSEIGYDILHLFPTLNTQQKLYPFVRYEYYDTMRKTQGNIIRSPKWERKAFTAGLNWFITPQIVAKAHYEWRTLGADFYDMTQIIPVYMGRKMKENTFSAGIAFSF</sequence>
<dbReference type="SUPFAM" id="SSF56935">
    <property type="entry name" value="Porins"/>
    <property type="match status" value="1"/>
</dbReference>
<dbReference type="Proteomes" id="UP000197007">
    <property type="component" value="Chromosome"/>
</dbReference>
<gene>
    <name evidence="2" type="ORF">CBG49_03145</name>
</gene>
<evidence type="ECO:0008006" key="4">
    <source>
        <dbReference type="Google" id="ProtNLM"/>
    </source>
</evidence>
<protein>
    <recommendedName>
        <fullName evidence="4">Porin</fullName>
    </recommendedName>
</protein>
<feature type="chain" id="PRO_5013368975" description="Porin" evidence="1">
    <location>
        <begin position="20"/>
        <end position="453"/>
    </location>
</feature>
<feature type="signal peptide" evidence="1">
    <location>
        <begin position="1"/>
        <end position="19"/>
    </location>
</feature>
<keyword evidence="3" id="KW-1185">Reference proteome</keyword>
<dbReference type="KEGG" id="capn:CBG49_03145"/>
<dbReference type="InterPro" id="IPR023614">
    <property type="entry name" value="Porin_dom_sf"/>
</dbReference>
<evidence type="ECO:0000313" key="3">
    <source>
        <dbReference type="Proteomes" id="UP000197007"/>
    </source>
</evidence>
<evidence type="ECO:0000256" key="1">
    <source>
        <dbReference type="SAM" id="SignalP"/>
    </source>
</evidence>
<name>A0A1Z4BLL7_9FLAO</name>
<dbReference type="RefSeq" id="WP_088593338.1">
    <property type="nucleotide sequence ID" value="NZ_CP022022.1"/>
</dbReference>
<organism evidence="2 3">
    <name type="scientific">Capnocytophaga endodontalis</name>
    <dbReference type="NCBI Taxonomy" id="2708117"/>
    <lineage>
        <taxon>Bacteria</taxon>
        <taxon>Pseudomonadati</taxon>
        <taxon>Bacteroidota</taxon>
        <taxon>Flavobacteriia</taxon>
        <taxon>Flavobacteriales</taxon>
        <taxon>Flavobacteriaceae</taxon>
        <taxon>Capnocytophaga</taxon>
    </lineage>
</organism>
<proteinExistence type="predicted"/>
<evidence type="ECO:0000313" key="2">
    <source>
        <dbReference type="EMBL" id="ASF42160.1"/>
    </source>
</evidence>
<keyword evidence="1" id="KW-0732">Signal</keyword>
<dbReference type="AlphaFoldDB" id="A0A1Z4BLL7"/>
<dbReference type="EMBL" id="CP022022">
    <property type="protein sequence ID" value="ASF42160.1"/>
    <property type="molecule type" value="Genomic_DNA"/>
</dbReference>
<dbReference type="Gene3D" id="2.40.160.10">
    <property type="entry name" value="Porin"/>
    <property type="match status" value="1"/>
</dbReference>
<accession>A0A1Z4BLL7</accession>
<reference evidence="3" key="1">
    <citation type="submission" date="2017-06" db="EMBL/GenBank/DDBJ databases">
        <title>Complete genome sequence of Capnocytophaga sp. KCOM 1579 (=ChDC OS43) isolated from a human refractory periapical abscess lesion.</title>
        <authorList>
            <person name="Kook J.-K."/>
            <person name="Park S.-N."/>
            <person name="Lim Y.K."/>
            <person name="Roh H."/>
        </authorList>
    </citation>
    <scope>NUCLEOTIDE SEQUENCE [LARGE SCALE GENOMIC DNA]</scope>
    <source>
        <strain evidence="3">ChDC OS43</strain>
    </source>
</reference>